<proteinExistence type="predicted"/>
<feature type="region of interest" description="Disordered" evidence="1">
    <location>
        <begin position="370"/>
        <end position="394"/>
    </location>
</feature>
<feature type="region of interest" description="Disordered" evidence="1">
    <location>
        <begin position="1"/>
        <end position="22"/>
    </location>
</feature>
<feature type="compositionally biased region" description="Polar residues" evidence="1">
    <location>
        <begin position="1"/>
        <end position="12"/>
    </location>
</feature>
<gene>
    <name evidence="2" type="ORF">PSFLO_00173</name>
</gene>
<dbReference type="AlphaFoldDB" id="A0A5C3ERH8"/>
<evidence type="ECO:0000313" key="3">
    <source>
        <dbReference type="Proteomes" id="UP000323386"/>
    </source>
</evidence>
<protein>
    <submittedName>
        <fullName evidence="2">Uncharacterized protein</fullName>
    </submittedName>
</protein>
<reference evidence="2 3" key="1">
    <citation type="submission" date="2018-03" db="EMBL/GenBank/DDBJ databases">
        <authorList>
            <person name="Guldener U."/>
        </authorList>
    </citation>
    <scope>NUCLEOTIDE SEQUENCE [LARGE SCALE GENOMIC DNA]</scope>
    <source>
        <strain evidence="2 3">DAOM196992</strain>
    </source>
</reference>
<feature type="region of interest" description="Disordered" evidence="1">
    <location>
        <begin position="38"/>
        <end position="61"/>
    </location>
</feature>
<dbReference type="OrthoDB" id="2552560at2759"/>
<name>A0A5C3ERH8_9BASI</name>
<feature type="compositionally biased region" description="Basic and acidic residues" evidence="1">
    <location>
        <begin position="38"/>
        <end position="52"/>
    </location>
</feature>
<accession>A0A5C3ERH8</accession>
<organism evidence="2 3">
    <name type="scientific">Pseudozyma flocculosa</name>
    <dbReference type="NCBI Taxonomy" id="84751"/>
    <lineage>
        <taxon>Eukaryota</taxon>
        <taxon>Fungi</taxon>
        <taxon>Dikarya</taxon>
        <taxon>Basidiomycota</taxon>
        <taxon>Ustilaginomycotina</taxon>
        <taxon>Ustilaginomycetes</taxon>
        <taxon>Ustilaginales</taxon>
        <taxon>Ustilaginaceae</taxon>
        <taxon>Pseudozyma</taxon>
    </lineage>
</organism>
<dbReference type="Proteomes" id="UP000323386">
    <property type="component" value="Unassembled WGS sequence"/>
</dbReference>
<sequence length="528" mass="57531">MSQASQASTSRQPVEAVDRLKRTVDDLDRQVRDLRAQLAKERDARRKASERSRQKRRAASSGSLQELVAAWTGTDAGDDAVRDEVEVKKTLETRLSRLDDESLTALLTLSTSALVRLISGGETTASVLAIPTLLVPSKSVGIEGLGSGGEIDRRLAKVEGGDAATRKRKRPPLGIQVVRGGPDQDDEDERDVPGSDTVVEARQRAKQALWMNDWLEGRKVLNQRLLSHLADFTYLDISTLTQRTKPPSRAEAETDTTIRSVHLTGTLSDLCDLTLRYDVHEPASPSSSSSVDGTLASLASRSPQMRNLSLDMPPALRHALSANNHLARTLRQANLPALMLSLRTLLPLARLRQALYSNLAQRYPHLVPSSARNGKLWSPPPPVDGGDGSGKNKDKIRVQDADVLARLVDPGRAEQLVFTNARKASLELTFAITFTRHGHAYPSILLVPSLPAPLSSSTSTQTQTLLDSFAQRFQHLLSYLTSPQRRRDAAASLAANNDNDQEAAQQQRVGIQAAIVAVVDAFFAIESS</sequence>
<evidence type="ECO:0000256" key="1">
    <source>
        <dbReference type="SAM" id="MobiDB-lite"/>
    </source>
</evidence>
<dbReference type="EMBL" id="OOIP01000001">
    <property type="protein sequence ID" value="SPO34702.1"/>
    <property type="molecule type" value="Genomic_DNA"/>
</dbReference>
<feature type="region of interest" description="Disordered" evidence="1">
    <location>
        <begin position="160"/>
        <end position="194"/>
    </location>
</feature>
<keyword evidence="3" id="KW-1185">Reference proteome</keyword>
<evidence type="ECO:0000313" key="2">
    <source>
        <dbReference type="EMBL" id="SPO34702.1"/>
    </source>
</evidence>